<proteinExistence type="predicted"/>
<dbReference type="HOGENOM" id="CLU_1052735_0_0_11"/>
<accession>A0A0B5ICC8</accession>
<dbReference type="RefSeq" id="WP_041131266.1">
    <property type="nucleotide sequence ID" value="NZ_CP010407.1"/>
</dbReference>
<evidence type="ECO:0000313" key="1">
    <source>
        <dbReference type="EMBL" id="AJF67308.1"/>
    </source>
</evidence>
<reference evidence="1 2" key="1">
    <citation type="submission" date="2014-12" db="EMBL/GenBank/DDBJ databases">
        <title>Complete genome sequence of Streptomyces vietnamensis strain GIMV4.0001, a genetic manipulable producer of the benzoisochromanequinone antibiotic granaticin.</title>
        <authorList>
            <person name="Deng M.R."/>
            <person name="Guo J."/>
            <person name="Ma L.Y."/>
            <person name="Feng G.D."/>
            <person name="Mo C.Y."/>
            <person name="Zhu H.H."/>
        </authorList>
    </citation>
    <scope>NUCLEOTIDE SEQUENCE [LARGE SCALE GENOMIC DNA]</scope>
    <source>
        <strain evidence="2">GIMV4.0001</strain>
    </source>
</reference>
<name>A0A0B5ICC8_9ACTN</name>
<evidence type="ECO:0000313" key="2">
    <source>
        <dbReference type="Proteomes" id="UP000031774"/>
    </source>
</evidence>
<sequence length="255" mass="27863">MNTIATPRTRHTVPPRVEPLLETVDRSARSALLVAGGYFETAAGIGEFSLSSFALAQETGAAARRLHRGNKVVYDVIVNDLGMSCSDEVCTLPAAPSAPADVSPLTALAAGAGTSFTVTRERTLRNRAARAMKRRLREPAEHPLFVLEGDEILFRSRQYAKVLAGTVKDDHVVPRCPLIVAEYFARYFARLRAAFPDCARRHVVDINSLADRDKVTKGAEIYLRTQADPDEEIVLVFADAACADPIALPYTAYDF</sequence>
<dbReference type="KEGG" id="svt:SVTN_25960"/>
<gene>
    <name evidence="1" type="ORF">SVTN_25960</name>
</gene>
<dbReference type="AlphaFoldDB" id="A0A0B5ICC8"/>
<organism evidence="1 2">
    <name type="scientific">Streptomyces vietnamensis</name>
    <dbReference type="NCBI Taxonomy" id="362257"/>
    <lineage>
        <taxon>Bacteria</taxon>
        <taxon>Bacillati</taxon>
        <taxon>Actinomycetota</taxon>
        <taxon>Actinomycetes</taxon>
        <taxon>Kitasatosporales</taxon>
        <taxon>Streptomycetaceae</taxon>
        <taxon>Streptomyces</taxon>
    </lineage>
</organism>
<protein>
    <submittedName>
        <fullName evidence="1">Uncharacterized protein</fullName>
    </submittedName>
</protein>
<dbReference type="EMBL" id="CP010407">
    <property type="protein sequence ID" value="AJF67308.1"/>
    <property type="molecule type" value="Genomic_DNA"/>
</dbReference>
<dbReference type="Proteomes" id="UP000031774">
    <property type="component" value="Chromosome"/>
</dbReference>
<keyword evidence="2" id="KW-1185">Reference proteome</keyword>